<dbReference type="SUPFAM" id="SSF52172">
    <property type="entry name" value="CheY-like"/>
    <property type="match status" value="1"/>
</dbReference>
<dbReference type="Gene3D" id="3.40.50.2300">
    <property type="match status" value="1"/>
</dbReference>
<dbReference type="PANTHER" id="PTHR43156:SF2">
    <property type="entry name" value="STAGE II SPORULATION PROTEIN E"/>
    <property type="match status" value="1"/>
</dbReference>
<sequence length="437" mass="49038">MNLTEATHNISILLVEDTPSERLFIASILQQVTLEGCSMTFNQATDGQEALAICQTQIVDLVVSDWRMPNLSGIELCKRLKSEEHTPYVLLLTGNNETEDLVYALQSGADDYLAKPFDPRVLTTRVIAAMRLIKSQKIMRKQHNALNDALTQTTKLLTEKKAELKQAAQLQRSLLPAKRFTQQQWQVNHYFQAATELAGDVFQCFKINEQWMGFFLIDVSGHGAGAAMQSFTLAQALNPNRADWHTSPDLLMEYINRVFFDPSDQGQFATMIIGKMNCSTGEYELCNAGHPQPLLINQNHCDSINMQSSLPVGIDENTQYVNWQGTLKADQQLMIFSDGIYEMNNPTHGMFGLPRLKALCTLKHTISGDAMMHHIRHALSDWKQGDGQDDMSIMLFSNHTLTSSLDKADNTEQYQNTPKKLSNELLAQLIPSPLTVA</sequence>
<protein>
    <submittedName>
        <fullName evidence="4">SpoIIE family protein phosphatase</fullName>
    </submittedName>
</protein>
<evidence type="ECO:0000259" key="3">
    <source>
        <dbReference type="PROSITE" id="PS50110"/>
    </source>
</evidence>
<dbReference type="AlphaFoldDB" id="A0A9X3APK9"/>
<dbReference type="Proteomes" id="UP001155546">
    <property type="component" value="Unassembled WGS sequence"/>
</dbReference>
<keyword evidence="1" id="KW-0378">Hydrolase</keyword>
<dbReference type="SMART" id="SM00448">
    <property type="entry name" value="REC"/>
    <property type="match status" value="1"/>
</dbReference>
<name>A0A9X3APK9_9GAMM</name>
<keyword evidence="2" id="KW-0597">Phosphoprotein</keyword>
<evidence type="ECO:0000313" key="4">
    <source>
        <dbReference type="EMBL" id="MCT7942572.1"/>
    </source>
</evidence>
<accession>A0A9X3APK9</accession>
<reference evidence="4" key="1">
    <citation type="journal article" date="2023" name="Int. J. Syst. Evol. Microbiol.">
        <title>&lt;i&gt;Shewanella septentrionalis&lt;/i&gt; sp. nov. and &lt;i&gt;Shewanella holmiensis&lt;/i&gt; sp. nov., isolated from Baltic Sea water and sediments.</title>
        <authorList>
            <person name="Martin-Rodriguez A.J."/>
            <person name="Thorell K."/>
            <person name="Joffre E."/>
            <person name="Jensie-Markopoulos S."/>
            <person name="Moore E.R.B."/>
            <person name="Sjoling A."/>
        </authorList>
    </citation>
    <scope>NUCLEOTIDE SEQUENCE</scope>
    <source>
        <strain evidence="4">SP1S2-7</strain>
    </source>
</reference>
<comment type="caution">
    <text evidence="4">The sequence shown here is derived from an EMBL/GenBank/DDBJ whole genome shotgun (WGS) entry which is preliminary data.</text>
</comment>
<dbReference type="Gene3D" id="3.60.40.10">
    <property type="entry name" value="PPM-type phosphatase domain"/>
    <property type="match status" value="1"/>
</dbReference>
<evidence type="ECO:0000256" key="1">
    <source>
        <dbReference type="ARBA" id="ARBA00022801"/>
    </source>
</evidence>
<dbReference type="GO" id="GO:0000160">
    <property type="term" value="P:phosphorelay signal transduction system"/>
    <property type="evidence" value="ECO:0007669"/>
    <property type="project" value="InterPro"/>
</dbReference>
<dbReference type="Pfam" id="PF00072">
    <property type="entry name" value="Response_reg"/>
    <property type="match status" value="1"/>
</dbReference>
<dbReference type="Pfam" id="PF07228">
    <property type="entry name" value="SpoIIE"/>
    <property type="match status" value="1"/>
</dbReference>
<dbReference type="GO" id="GO:0016791">
    <property type="term" value="F:phosphatase activity"/>
    <property type="evidence" value="ECO:0007669"/>
    <property type="project" value="TreeGrafter"/>
</dbReference>
<organism evidence="4 5">
    <name type="scientific">Shewanella holmiensis</name>
    <dbReference type="NCBI Taxonomy" id="2952222"/>
    <lineage>
        <taxon>Bacteria</taxon>
        <taxon>Pseudomonadati</taxon>
        <taxon>Pseudomonadota</taxon>
        <taxon>Gammaproteobacteria</taxon>
        <taxon>Alteromonadales</taxon>
        <taxon>Shewanellaceae</taxon>
        <taxon>Shewanella</taxon>
    </lineage>
</organism>
<keyword evidence="5" id="KW-1185">Reference proteome</keyword>
<evidence type="ECO:0000313" key="5">
    <source>
        <dbReference type="Proteomes" id="UP001155546"/>
    </source>
</evidence>
<dbReference type="PROSITE" id="PS50110">
    <property type="entry name" value="RESPONSE_REGULATORY"/>
    <property type="match status" value="1"/>
</dbReference>
<dbReference type="InterPro" id="IPR001789">
    <property type="entry name" value="Sig_transdc_resp-reg_receiver"/>
</dbReference>
<feature type="modified residue" description="4-aspartylphosphate" evidence="2">
    <location>
        <position position="65"/>
    </location>
</feature>
<dbReference type="RefSeq" id="WP_261298933.1">
    <property type="nucleotide sequence ID" value="NZ_JAMTCD010000015.1"/>
</dbReference>
<dbReference type="CDD" id="cd17574">
    <property type="entry name" value="REC_OmpR"/>
    <property type="match status" value="1"/>
</dbReference>
<dbReference type="InterPro" id="IPR036457">
    <property type="entry name" value="PPM-type-like_dom_sf"/>
</dbReference>
<dbReference type="InterPro" id="IPR052016">
    <property type="entry name" value="Bact_Sigma-Reg"/>
</dbReference>
<dbReference type="EMBL" id="JAMTCD010000015">
    <property type="protein sequence ID" value="MCT7942572.1"/>
    <property type="molecule type" value="Genomic_DNA"/>
</dbReference>
<dbReference type="PANTHER" id="PTHR43156">
    <property type="entry name" value="STAGE II SPORULATION PROTEIN E-RELATED"/>
    <property type="match status" value="1"/>
</dbReference>
<evidence type="ECO:0000256" key="2">
    <source>
        <dbReference type="PROSITE-ProRule" id="PRU00169"/>
    </source>
</evidence>
<dbReference type="InterPro" id="IPR011006">
    <property type="entry name" value="CheY-like_superfamily"/>
</dbReference>
<proteinExistence type="predicted"/>
<dbReference type="InterPro" id="IPR001932">
    <property type="entry name" value="PPM-type_phosphatase-like_dom"/>
</dbReference>
<dbReference type="SMART" id="SM00331">
    <property type="entry name" value="PP2C_SIG"/>
    <property type="match status" value="1"/>
</dbReference>
<gene>
    <name evidence="4" type="ORF">NE535_12290</name>
</gene>
<feature type="domain" description="Response regulatory" evidence="3">
    <location>
        <begin position="11"/>
        <end position="130"/>
    </location>
</feature>